<evidence type="ECO:0000313" key="3">
    <source>
        <dbReference type="EMBL" id="QJW94936.1"/>
    </source>
</evidence>
<dbReference type="InterPro" id="IPR027558">
    <property type="entry name" value="Pre_pil_HX9DG_C"/>
</dbReference>
<dbReference type="KEGG" id="ftj:FTUN_2462"/>
<keyword evidence="4" id="KW-1185">Reference proteome</keyword>
<keyword evidence="1" id="KW-1133">Transmembrane helix</keyword>
<dbReference type="RefSeq" id="WP_171470827.1">
    <property type="nucleotide sequence ID" value="NZ_CP053452.2"/>
</dbReference>
<dbReference type="Proteomes" id="UP000503447">
    <property type="component" value="Chromosome"/>
</dbReference>
<dbReference type="Gene3D" id="3.30.700.10">
    <property type="entry name" value="Glycoprotein, Type 4 Pilin"/>
    <property type="match status" value="1"/>
</dbReference>
<sequence>MFHRDARRAFTLIELLVVIAVIAILIGLLLPAVQKVREAASRMSCTNNLKQIGLANANCADTNNGVLPPAYGSYPRGSKVGPYSAQVWILPYMEQGNAFNNIPTYMAAATYPNGPTPYGSYPQIKSMICPSDWGTGTLPQTFVYQGSTFYGYSTPMNGWGSYVTNGLVFAGQCNVTPGTTAGVAPKAQVKGILTYAGPDDTTNYYIGGLTNFPASITDGTSNTIFFTEELVACNTFPFTWCYNSWTWQGFQWPIIAWWNYPPYATFYPGVTAGKCAAANANATGTLTYNNNPDNPNNWGNTQQYEMQASSAHPASVMAVMGDGSVRALSQGMSQYTYNLALIPNDGLVLGSDW</sequence>
<name>A0A6M5YNN5_9BACT</name>
<keyword evidence="1" id="KW-0812">Transmembrane</keyword>
<gene>
    <name evidence="3" type="ORF">FTUN_2462</name>
</gene>
<feature type="domain" description="DUF1559" evidence="2">
    <location>
        <begin position="34"/>
        <end position="330"/>
    </location>
</feature>
<dbReference type="InterPro" id="IPR012902">
    <property type="entry name" value="N_methyl_site"/>
</dbReference>
<dbReference type="EMBL" id="CP053452">
    <property type="protein sequence ID" value="QJW94936.1"/>
    <property type="molecule type" value="Genomic_DNA"/>
</dbReference>
<organism evidence="3 4">
    <name type="scientific">Frigoriglobus tundricola</name>
    <dbReference type="NCBI Taxonomy" id="2774151"/>
    <lineage>
        <taxon>Bacteria</taxon>
        <taxon>Pseudomonadati</taxon>
        <taxon>Planctomycetota</taxon>
        <taxon>Planctomycetia</taxon>
        <taxon>Gemmatales</taxon>
        <taxon>Gemmataceae</taxon>
        <taxon>Frigoriglobus</taxon>
    </lineage>
</organism>
<feature type="transmembrane region" description="Helical" evidence="1">
    <location>
        <begin position="12"/>
        <end position="33"/>
    </location>
</feature>
<dbReference type="PANTHER" id="PTHR30093">
    <property type="entry name" value="GENERAL SECRETION PATHWAY PROTEIN G"/>
    <property type="match status" value="1"/>
</dbReference>
<dbReference type="Pfam" id="PF07596">
    <property type="entry name" value="SBP_bac_10"/>
    <property type="match status" value="1"/>
</dbReference>
<dbReference type="NCBIfam" id="TIGR04294">
    <property type="entry name" value="pre_pil_HX9DG"/>
    <property type="match status" value="1"/>
</dbReference>
<keyword evidence="1" id="KW-0472">Membrane</keyword>
<dbReference type="InterPro" id="IPR011453">
    <property type="entry name" value="DUF1559"/>
</dbReference>
<dbReference type="SUPFAM" id="SSF54523">
    <property type="entry name" value="Pili subunits"/>
    <property type="match status" value="1"/>
</dbReference>
<dbReference type="InterPro" id="IPR045584">
    <property type="entry name" value="Pilin-like"/>
</dbReference>
<dbReference type="PANTHER" id="PTHR30093:SF2">
    <property type="entry name" value="TYPE II SECRETION SYSTEM PROTEIN H"/>
    <property type="match status" value="1"/>
</dbReference>
<dbReference type="Pfam" id="PF07963">
    <property type="entry name" value="N_methyl"/>
    <property type="match status" value="1"/>
</dbReference>
<evidence type="ECO:0000313" key="4">
    <source>
        <dbReference type="Proteomes" id="UP000503447"/>
    </source>
</evidence>
<dbReference type="AlphaFoldDB" id="A0A6M5YNN5"/>
<dbReference type="NCBIfam" id="TIGR02532">
    <property type="entry name" value="IV_pilin_GFxxxE"/>
    <property type="match status" value="1"/>
</dbReference>
<evidence type="ECO:0000259" key="2">
    <source>
        <dbReference type="Pfam" id="PF07596"/>
    </source>
</evidence>
<reference evidence="4" key="1">
    <citation type="submission" date="2020-05" db="EMBL/GenBank/DDBJ databases">
        <title>Frigoriglobus tundricola gen. nov., sp. nov., a psychrotolerant cellulolytic planctomycete of the family Gemmataceae with two divergent copies of 16S rRNA gene.</title>
        <authorList>
            <person name="Kulichevskaya I.S."/>
            <person name="Ivanova A.A."/>
            <person name="Naumoff D.G."/>
            <person name="Beletsky A.V."/>
            <person name="Rijpstra W.I.C."/>
            <person name="Sinninghe Damste J.S."/>
            <person name="Mardanov A.V."/>
            <person name="Ravin N.V."/>
            <person name="Dedysh S.N."/>
        </authorList>
    </citation>
    <scope>NUCLEOTIDE SEQUENCE [LARGE SCALE GENOMIC DNA]</scope>
    <source>
        <strain evidence="4">PL17</strain>
    </source>
</reference>
<evidence type="ECO:0000256" key="1">
    <source>
        <dbReference type="SAM" id="Phobius"/>
    </source>
</evidence>
<proteinExistence type="predicted"/>
<accession>A0A6M5YNN5</accession>
<protein>
    <recommendedName>
        <fullName evidence="2">DUF1559 domain-containing protein</fullName>
    </recommendedName>
</protein>